<dbReference type="EMBL" id="VFPG01000001">
    <property type="protein sequence ID" value="TQM33235.1"/>
    <property type="molecule type" value="Genomic_DNA"/>
</dbReference>
<evidence type="ECO:0000256" key="1">
    <source>
        <dbReference type="SAM" id="Phobius"/>
    </source>
</evidence>
<gene>
    <name evidence="2" type="ORF">FB390_4954</name>
</gene>
<sequence length="168" mass="17858">MSATRACVAVTGAAILVIPALDVAARFLATPGWIFAFVFYLGAPIWLLSFGALIWMASGMLSPTSAFAAAPKAHQWIVAGLLWVYMFGLSIFCWFMSDGGDADDWQSPAGRLLGVDGYNSDTPEYLNRAQDIAMPALGAGLAALLAAVIGYAIVAGRQRRRSAPRITE</sequence>
<keyword evidence="1" id="KW-1133">Transmembrane helix</keyword>
<name>A0A543FHE0_9NOCA</name>
<keyword evidence="3" id="KW-1185">Reference proteome</keyword>
<reference evidence="2 3" key="1">
    <citation type="submission" date="2019-06" db="EMBL/GenBank/DDBJ databases">
        <title>Sequencing the genomes of 1000 actinobacteria strains.</title>
        <authorList>
            <person name="Klenk H.-P."/>
        </authorList>
    </citation>
    <scope>NUCLEOTIDE SEQUENCE [LARGE SCALE GENOMIC DNA]</scope>
    <source>
        <strain evidence="2 3">DSM 103495</strain>
    </source>
</reference>
<keyword evidence="1" id="KW-0472">Membrane</keyword>
<dbReference type="Proteomes" id="UP000316331">
    <property type="component" value="Unassembled WGS sequence"/>
</dbReference>
<evidence type="ECO:0000313" key="3">
    <source>
        <dbReference type="Proteomes" id="UP000316331"/>
    </source>
</evidence>
<dbReference type="RefSeq" id="WP_141811037.1">
    <property type="nucleotide sequence ID" value="NZ_VFPG01000001.1"/>
</dbReference>
<comment type="caution">
    <text evidence="2">The sequence shown here is derived from an EMBL/GenBank/DDBJ whole genome shotgun (WGS) entry which is preliminary data.</text>
</comment>
<organism evidence="2 3">
    <name type="scientific">Nocardia bhagyanarayanae</name>
    <dbReference type="NCBI Taxonomy" id="1215925"/>
    <lineage>
        <taxon>Bacteria</taxon>
        <taxon>Bacillati</taxon>
        <taxon>Actinomycetota</taxon>
        <taxon>Actinomycetes</taxon>
        <taxon>Mycobacteriales</taxon>
        <taxon>Nocardiaceae</taxon>
        <taxon>Nocardia</taxon>
    </lineage>
</organism>
<proteinExistence type="predicted"/>
<feature type="transmembrane region" description="Helical" evidence="1">
    <location>
        <begin position="132"/>
        <end position="155"/>
    </location>
</feature>
<evidence type="ECO:0000313" key="2">
    <source>
        <dbReference type="EMBL" id="TQM33235.1"/>
    </source>
</evidence>
<protein>
    <submittedName>
        <fullName evidence="2">Uncharacterized protein</fullName>
    </submittedName>
</protein>
<dbReference type="AlphaFoldDB" id="A0A543FHE0"/>
<feature type="transmembrane region" description="Helical" evidence="1">
    <location>
        <begin position="34"/>
        <end position="55"/>
    </location>
</feature>
<accession>A0A543FHE0</accession>
<keyword evidence="1" id="KW-0812">Transmembrane</keyword>
<dbReference type="OrthoDB" id="4557985at2"/>
<feature type="transmembrane region" description="Helical" evidence="1">
    <location>
        <begin position="76"/>
        <end position="97"/>
    </location>
</feature>